<accession>A0A381ZKG6</accession>
<evidence type="ECO:0008006" key="2">
    <source>
        <dbReference type="Google" id="ProtNLM"/>
    </source>
</evidence>
<evidence type="ECO:0000313" key="1">
    <source>
        <dbReference type="EMBL" id="SVA89740.1"/>
    </source>
</evidence>
<proteinExistence type="predicted"/>
<reference evidence="1" key="1">
    <citation type="submission" date="2018-05" db="EMBL/GenBank/DDBJ databases">
        <authorList>
            <person name="Lanie J.A."/>
            <person name="Ng W.-L."/>
            <person name="Kazmierczak K.M."/>
            <person name="Andrzejewski T.M."/>
            <person name="Davidsen T.M."/>
            <person name="Wayne K.J."/>
            <person name="Tettelin H."/>
            <person name="Glass J.I."/>
            <person name="Rusch D."/>
            <person name="Podicherti R."/>
            <person name="Tsui H.-C.T."/>
            <person name="Winkler M.E."/>
        </authorList>
    </citation>
    <scope>NUCLEOTIDE SEQUENCE</scope>
</reference>
<name>A0A381ZKG6_9ZZZZ</name>
<dbReference type="AlphaFoldDB" id="A0A381ZKG6"/>
<gene>
    <name evidence="1" type="ORF">METZ01_LOCUS142594</name>
</gene>
<organism evidence="1">
    <name type="scientific">marine metagenome</name>
    <dbReference type="NCBI Taxonomy" id="408172"/>
    <lineage>
        <taxon>unclassified sequences</taxon>
        <taxon>metagenomes</taxon>
        <taxon>ecological metagenomes</taxon>
    </lineage>
</organism>
<protein>
    <recommendedName>
        <fullName evidence="2">Nucleotide-diphospho-sugar transferase domain-containing protein</fullName>
    </recommendedName>
</protein>
<dbReference type="EMBL" id="UINC01021678">
    <property type="protein sequence ID" value="SVA89740.1"/>
    <property type="molecule type" value="Genomic_DNA"/>
</dbReference>
<sequence>MHILEESFNRHHTGIDKFLICTDNTTQFNTQSTAKKHRIDCKGKNLMESLIHSNTSIVEQYDNAKLILCGSDHIILKNLSRLFKDSFDIAIMMRRNTGKVNNAVVLVNSTPTNTNSLQEFFHLRQRIYYELKERTQDWGGDQESLRVALQQLGLLPEKASWKKTRLYNALGLTFKFFDYDSNGIYGVNKQRIKMLRDMPALPTRLPPLYSHDTLFLDFKGERKQFYERIYEEVCYKANPYYFKR</sequence>